<proteinExistence type="predicted"/>
<dbReference type="EMBL" id="GFTR01001079">
    <property type="protein sequence ID" value="JAW15347.1"/>
    <property type="molecule type" value="Transcribed_RNA"/>
</dbReference>
<protein>
    <submittedName>
        <fullName evidence="2">Uncharacterized protein</fullName>
    </submittedName>
</protein>
<sequence>MFCLNIHLHFLLHHSVGYAFSLLPEMALLSKDLLIRMNLAQECRMLQFHPLTNIIPLLLFVYMILIVFLLLSLCIGNLLLKQQSD</sequence>
<keyword evidence="1" id="KW-1133">Transmembrane helix</keyword>
<feature type="transmembrane region" description="Helical" evidence="1">
    <location>
        <begin position="54"/>
        <end position="80"/>
    </location>
</feature>
<evidence type="ECO:0000256" key="1">
    <source>
        <dbReference type="SAM" id="Phobius"/>
    </source>
</evidence>
<evidence type="ECO:0000313" key="2">
    <source>
        <dbReference type="EMBL" id="JAW15347.1"/>
    </source>
</evidence>
<keyword evidence="1" id="KW-0812">Transmembrane</keyword>
<reference evidence="2" key="1">
    <citation type="journal article" date="2018" name="PLoS Negl. Trop. Dis.">
        <title>An insight into the salivary gland and fat body transcriptome of Panstrongylus lignarius (Hemiptera: Heteroptera), the main vector of Chagas disease in Peru.</title>
        <authorList>
            <person name="Nevoa J.C."/>
            <person name="Mendes M.T."/>
            <person name="da Silva M.V."/>
            <person name="Soares S.C."/>
            <person name="Oliveira C.J.F."/>
            <person name="Ribeiro J.M.C."/>
        </authorList>
    </citation>
    <scope>NUCLEOTIDE SEQUENCE</scope>
</reference>
<dbReference type="AlphaFoldDB" id="A0A224XS60"/>
<keyword evidence="1" id="KW-0472">Membrane</keyword>
<name>A0A224XS60_9HEMI</name>
<organism evidence="2">
    <name type="scientific">Panstrongylus lignarius</name>
    <dbReference type="NCBI Taxonomy" id="156445"/>
    <lineage>
        <taxon>Eukaryota</taxon>
        <taxon>Metazoa</taxon>
        <taxon>Ecdysozoa</taxon>
        <taxon>Arthropoda</taxon>
        <taxon>Hexapoda</taxon>
        <taxon>Insecta</taxon>
        <taxon>Pterygota</taxon>
        <taxon>Neoptera</taxon>
        <taxon>Paraneoptera</taxon>
        <taxon>Hemiptera</taxon>
        <taxon>Heteroptera</taxon>
        <taxon>Panheteroptera</taxon>
        <taxon>Cimicomorpha</taxon>
        <taxon>Reduviidae</taxon>
        <taxon>Triatominae</taxon>
        <taxon>Panstrongylus</taxon>
    </lineage>
</organism>
<accession>A0A224XS60</accession>